<comment type="similarity">
    <text evidence="1">Belongs to the enoyl-CoA hydratase/isomerase family.</text>
</comment>
<sequence length="256" mass="27842">MSDAVLYEKKETTGILTINKPKANQLSAEVFEGMSMTLDLAAQDQDLRALIITGSGDKIFCAGADLSGGFGNLSPIDFIKRAQDIFNKIEAFPRPIIAAMIGHAFGGGLELAMACHMRIIKKNARIGLTETNLGIMPGYGGTLRLPRLVGRAKAIEMMLLGKQIRSEKALEIGLVNEMCEEGEVMDKSMELAATLATRPPLAVSAVLRVLSMRESVSPEMALQLERQELVKLFETKDCMEGMTAFAMKTKPVFKGE</sequence>
<organism evidence="3 4">
    <name type="scientific">Desulfatibacillum alkenivorans DSM 16219</name>
    <dbReference type="NCBI Taxonomy" id="1121393"/>
    <lineage>
        <taxon>Bacteria</taxon>
        <taxon>Pseudomonadati</taxon>
        <taxon>Thermodesulfobacteriota</taxon>
        <taxon>Desulfobacteria</taxon>
        <taxon>Desulfobacterales</taxon>
        <taxon>Desulfatibacillaceae</taxon>
        <taxon>Desulfatibacillum</taxon>
    </lineage>
</organism>
<evidence type="ECO:0000256" key="1">
    <source>
        <dbReference type="ARBA" id="ARBA00005254"/>
    </source>
</evidence>
<dbReference type="STRING" id="1121393.SAMN02745216_01821"/>
<dbReference type="FunFam" id="3.90.226.10:FF:000009">
    <property type="entry name" value="Carnitinyl-CoA dehydratase"/>
    <property type="match status" value="1"/>
</dbReference>
<keyword evidence="4" id="KW-1185">Reference proteome</keyword>
<dbReference type="InterPro" id="IPR001753">
    <property type="entry name" value="Enoyl-CoA_hydra/iso"/>
</dbReference>
<evidence type="ECO:0000313" key="3">
    <source>
        <dbReference type="EMBL" id="SHJ52110.1"/>
    </source>
</evidence>
<dbReference type="SUPFAM" id="SSF52096">
    <property type="entry name" value="ClpP/crotonase"/>
    <property type="match status" value="1"/>
</dbReference>
<dbReference type="EMBL" id="FQZU01000008">
    <property type="protein sequence ID" value="SHJ52110.1"/>
    <property type="molecule type" value="Genomic_DNA"/>
</dbReference>
<dbReference type="RefSeq" id="WP_073475104.1">
    <property type="nucleotide sequence ID" value="NZ_FQZU01000008.1"/>
</dbReference>
<dbReference type="GO" id="GO:0006635">
    <property type="term" value="P:fatty acid beta-oxidation"/>
    <property type="evidence" value="ECO:0007669"/>
    <property type="project" value="TreeGrafter"/>
</dbReference>
<keyword evidence="2" id="KW-0456">Lyase</keyword>
<proteinExistence type="inferred from homology"/>
<name>A0A1M6JZH7_9BACT</name>
<dbReference type="InterPro" id="IPR029045">
    <property type="entry name" value="ClpP/crotonase-like_dom_sf"/>
</dbReference>
<dbReference type="Proteomes" id="UP000183994">
    <property type="component" value="Unassembled WGS sequence"/>
</dbReference>
<dbReference type="PANTHER" id="PTHR11941">
    <property type="entry name" value="ENOYL-COA HYDRATASE-RELATED"/>
    <property type="match status" value="1"/>
</dbReference>
<accession>A0A1M6JZH7</accession>
<protein>
    <submittedName>
        <fullName evidence="3">Enoyl-CoA hydratase</fullName>
    </submittedName>
</protein>
<dbReference type="AlphaFoldDB" id="A0A1M6JZH7"/>
<dbReference type="GO" id="GO:0016829">
    <property type="term" value="F:lyase activity"/>
    <property type="evidence" value="ECO:0007669"/>
    <property type="project" value="UniProtKB-KW"/>
</dbReference>
<dbReference type="PANTHER" id="PTHR11941:SF54">
    <property type="entry name" value="ENOYL-COA HYDRATASE, MITOCHONDRIAL"/>
    <property type="match status" value="1"/>
</dbReference>
<evidence type="ECO:0000313" key="4">
    <source>
        <dbReference type="Proteomes" id="UP000183994"/>
    </source>
</evidence>
<dbReference type="Gene3D" id="3.90.226.10">
    <property type="entry name" value="2-enoyl-CoA Hydratase, Chain A, domain 1"/>
    <property type="match status" value="1"/>
</dbReference>
<dbReference type="CDD" id="cd06558">
    <property type="entry name" value="crotonase-like"/>
    <property type="match status" value="1"/>
</dbReference>
<dbReference type="OrthoDB" id="9802898at2"/>
<dbReference type="Pfam" id="PF00378">
    <property type="entry name" value="ECH_1"/>
    <property type="match status" value="1"/>
</dbReference>
<reference evidence="4" key="1">
    <citation type="submission" date="2016-11" db="EMBL/GenBank/DDBJ databases">
        <authorList>
            <person name="Varghese N."/>
            <person name="Submissions S."/>
        </authorList>
    </citation>
    <scope>NUCLEOTIDE SEQUENCE [LARGE SCALE GENOMIC DNA]</scope>
    <source>
        <strain evidence="4">DSM 16219</strain>
    </source>
</reference>
<evidence type="ECO:0000256" key="2">
    <source>
        <dbReference type="ARBA" id="ARBA00023239"/>
    </source>
</evidence>
<gene>
    <name evidence="3" type="ORF">SAMN02745216_01821</name>
</gene>